<evidence type="ECO:0000256" key="5">
    <source>
        <dbReference type="SAM" id="Phobius"/>
    </source>
</evidence>
<evidence type="ECO:0000256" key="1">
    <source>
        <dbReference type="ARBA" id="ARBA00004141"/>
    </source>
</evidence>
<feature type="transmembrane region" description="Helical" evidence="5">
    <location>
        <begin position="142"/>
        <end position="159"/>
    </location>
</feature>
<feature type="transmembrane region" description="Helical" evidence="5">
    <location>
        <begin position="26"/>
        <end position="45"/>
    </location>
</feature>
<gene>
    <name evidence="6" type="ORF">GCM10009720_00150</name>
</gene>
<accession>A0ABP5FGG2</accession>
<keyword evidence="4 5" id="KW-0472">Membrane</keyword>
<feature type="transmembrane region" description="Helical" evidence="5">
    <location>
        <begin position="93"/>
        <end position="110"/>
    </location>
</feature>
<feature type="transmembrane region" description="Helical" evidence="5">
    <location>
        <begin position="171"/>
        <end position="190"/>
    </location>
</feature>
<feature type="transmembrane region" description="Helical" evidence="5">
    <location>
        <begin position="205"/>
        <end position="224"/>
    </location>
</feature>
<dbReference type="PANTHER" id="PTHR20855:SF3">
    <property type="entry name" value="LD03007P"/>
    <property type="match status" value="1"/>
</dbReference>
<sequence>MTSRAAPTHSPHQPSELPVHKPRLRGWIHLIAAPIALVAGLIAIFQPEHTYQRVSVAVFALCSVILFGSSAVYHLGNWTPKVRAVLRRVDHSNIFLLIAGTYTPLAVLLLETSQTILLLSIIWSGALVGIAVRQLWLSAPRWVYVAVYLLLGWVAIWFLPDFYQAGGSAVVWCIVLGGVFYSLGAVAYGLKRPNPFPNTFGFHEVFHLCTVIAWASHATAVVLAW</sequence>
<evidence type="ECO:0000313" key="6">
    <source>
        <dbReference type="EMBL" id="GAA2024414.1"/>
    </source>
</evidence>
<feature type="transmembrane region" description="Helical" evidence="5">
    <location>
        <begin position="117"/>
        <end position="136"/>
    </location>
</feature>
<dbReference type="Pfam" id="PF03006">
    <property type="entry name" value="HlyIII"/>
    <property type="match status" value="1"/>
</dbReference>
<keyword evidence="2 5" id="KW-0812">Transmembrane</keyword>
<dbReference type="EMBL" id="BAAAMN010000003">
    <property type="protein sequence ID" value="GAA2024414.1"/>
    <property type="molecule type" value="Genomic_DNA"/>
</dbReference>
<proteinExistence type="predicted"/>
<protein>
    <submittedName>
        <fullName evidence="6">Hemolysin III family protein</fullName>
    </submittedName>
</protein>
<dbReference type="Proteomes" id="UP001501461">
    <property type="component" value="Unassembled WGS sequence"/>
</dbReference>
<evidence type="ECO:0000313" key="7">
    <source>
        <dbReference type="Proteomes" id="UP001501461"/>
    </source>
</evidence>
<comment type="subcellular location">
    <subcellularLocation>
        <location evidence="1">Membrane</location>
        <topology evidence="1">Multi-pass membrane protein</topology>
    </subcellularLocation>
</comment>
<keyword evidence="3 5" id="KW-1133">Transmembrane helix</keyword>
<dbReference type="InterPro" id="IPR004254">
    <property type="entry name" value="AdipoR/HlyIII-related"/>
</dbReference>
<organism evidence="6 7">
    <name type="scientific">Yaniella flava</name>
    <dbReference type="NCBI Taxonomy" id="287930"/>
    <lineage>
        <taxon>Bacteria</taxon>
        <taxon>Bacillati</taxon>
        <taxon>Actinomycetota</taxon>
        <taxon>Actinomycetes</taxon>
        <taxon>Micrococcales</taxon>
        <taxon>Micrococcaceae</taxon>
        <taxon>Yaniella</taxon>
    </lineage>
</organism>
<dbReference type="RefSeq" id="WP_343955411.1">
    <property type="nucleotide sequence ID" value="NZ_BAAAMN010000003.1"/>
</dbReference>
<evidence type="ECO:0000256" key="3">
    <source>
        <dbReference type="ARBA" id="ARBA00022989"/>
    </source>
</evidence>
<evidence type="ECO:0000256" key="2">
    <source>
        <dbReference type="ARBA" id="ARBA00022692"/>
    </source>
</evidence>
<dbReference type="PANTHER" id="PTHR20855">
    <property type="entry name" value="ADIPOR/PROGESTIN RECEPTOR-RELATED"/>
    <property type="match status" value="1"/>
</dbReference>
<comment type="caution">
    <text evidence="6">The sequence shown here is derived from an EMBL/GenBank/DDBJ whole genome shotgun (WGS) entry which is preliminary data.</text>
</comment>
<evidence type="ECO:0000256" key="4">
    <source>
        <dbReference type="ARBA" id="ARBA00023136"/>
    </source>
</evidence>
<feature type="transmembrane region" description="Helical" evidence="5">
    <location>
        <begin position="54"/>
        <end position="73"/>
    </location>
</feature>
<reference evidence="7" key="1">
    <citation type="journal article" date="2019" name="Int. J. Syst. Evol. Microbiol.">
        <title>The Global Catalogue of Microorganisms (GCM) 10K type strain sequencing project: providing services to taxonomists for standard genome sequencing and annotation.</title>
        <authorList>
            <consortium name="The Broad Institute Genomics Platform"/>
            <consortium name="The Broad Institute Genome Sequencing Center for Infectious Disease"/>
            <person name="Wu L."/>
            <person name="Ma J."/>
        </authorList>
    </citation>
    <scope>NUCLEOTIDE SEQUENCE [LARGE SCALE GENOMIC DNA]</scope>
    <source>
        <strain evidence="7">JCM 13595</strain>
    </source>
</reference>
<name>A0ABP5FGG2_9MICC</name>
<keyword evidence="7" id="KW-1185">Reference proteome</keyword>